<proteinExistence type="predicted"/>
<protein>
    <submittedName>
        <fullName evidence="2">Uncharacterized protein</fullName>
    </submittedName>
</protein>
<keyword evidence="3" id="KW-1185">Reference proteome</keyword>
<organism evidence="2 3">
    <name type="scientific">Symbiodinium pilosum</name>
    <name type="common">Dinoflagellate</name>
    <dbReference type="NCBI Taxonomy" id="2952"/>
    <lineage>
        <taxon>Eukaryota</taxon>
        <taxon>Sar</taxon>
        <taxon>Alveolata</taxon>
        <taxon>Dinophyceae</taxon>
        <taxon>Suessiales</taxon>
        <taxon>Symbiodiniaceae</taxon>
        <taxon>Symbiodinium</taxon>
    </lineage>
</organism>
<reference evidence="2" key="1">
    <citation type="submission" date="2021-02" db="EMBL/GenBank/DDBJ databases">
        <authorList>
            <person name="Dougan E. K."/>
            <person name="Rhodes N."/>
            <person name="Thang M."/>
            <person name="Chan C."/>
        </authorList>
    </citation>
    <scope>NUCLEOTIDE SEQUENCE</scope>
</reference>
<accession>A0A812LHV4</accession>
<dbReference type="EMBL" id="CAJNIZ010005880">
    <property type="protein sequence ID" value="CAE7245350.1"/>
    <property type="molecule type" value="Genomic_DNA"/>
</dbReference>
<dbReference type="AlphaFoldDB" id="A0A812LHV4"/>
<gene>
    <name evidence="2" type="ORF">SPIL2461_LOCUS4456</name>
</gene>
<comment type="caution">
    <text evidence="2">The sequence shown here is derived from an EMBL/GenBank/DDBJ whole genome shotgun (WGS) entry which is preliminary data.</text>
</comment>
<feature type="region of interest" description="Disordered" evidence="1">
    <location>
        <begin position="470"/>
        <end position="507"/>
    </location>
</feature>
<evidence type="ECO:0000313" key="2">
    <source>
        <dbReference type="EMBL" id="CAE7245350.1"/>
    </source>
</evidence>
<evidence type="ECO:0000256" key="1">
    <source>
        <dbReference type="SAM" id="MobiDB-lite"/>
    </source>
</evidence>
<name>A0A812LHV4_SYMPI</name>
<dbReference type="Proteomes" id="UP000649617">
    <property type="component" value="Unassembled WGS sequence"/>
</dbReference>
<sequence length="517" mass="58012">MTADVRRMLEVRPRGHIGHGLSNTEGRVLEIMLRENGVRGAFLVIAGFLRMIAHILIDTATLLEIVEYDVPQDATPIREVPADDVLVEVDEGEEESCEAEIDDEETLGDEAAHPEEMVMNDIVDEGGLDGLEDEHPEGGLESENEEFALMQTERPGAPKEAVDAAKSAVAAIKWLYKYHRSSLGGLRDQARRAYSSKLPVLAILGRELVAWLRSLEPTPMWAAGKMTQQLRRTWCVIRNVARRVQKTIQHRPGSNLEDTEMMSLMQTNIKDKFVTRIDEDLAYTGESWWLVMLQKDLGNLKARGVLIGAHVAQLVARMEAMAAALMPNASGPAADRYAMLMAMLQMYANELSDESVDISDEWSETWSRRLQCFLLPRGVASVNEDAVLLADSQVQEADLAEDFAAQEVVALQREFMAVRLEKAKAVHRQREAAKQQAWDDWAFFEEMNRDYRPYTRTRTFQMVDQVRDMATQTGESEAASSSADARRMVPANLEGDDEQTEEDSKANWWTLLGDGIG</sequence>
<evidence type="ECO:0000313" key="3">
    <source>
        <dbReference type="Proteomes" id="UP000649617"/>
    </source>
</evidence>